<dbReference type="EMBL" id="QPIG01000006">
    <property type="protein sequence ID" value="RCU56475.1"/>
    <property type="molecule type" value="Genomic_DNA"/>
</dbReference>
<reference evidence="2 3" key="1">
    <citation type="submission" date="2018-07" db="EMBL/GenBank/DDBJ databases">
        <title>Oceanihabitans testaceum sp. nov., isolated from marine sediment.</title>
        <authorList>
            <person name="Li C.-M."/>
        </authorList>
    </citation>
    <scope>NUCLEOTIDE SEQUENCE [LARGE SCALE GENOMIC DNA]</scope>
    <source>
        <strain evidence="2 3">S9-10</strain>
    </source>
</reference>
<organism evidence="2 3">
    <name type="scientific">Oceanihabitans sediminis</name>
    <dbReference type="NCBI Taxonomy" id="1812012"/>
    <lineage>
        <taxon>Bacteria</taxon>
        <taxon>Pseudomonadati</taxon>
        <taxon>Bacteroidota</taxon>
        <taxon>Flavobacteriia</taxon>
        <taxon>Flavobacteriales</taxon>
        <taxon>Flavobacteriaceae</taxon>
        <taxon>Oceanihabitans</taxon>
    </lineage>
</organism>
<dbReference type="Proteomes" id="UP000252249">
    <property type="component" value="Unassembled WGS sequence"/>
</dbReference>
<comment type="caution">
    <text evidence="2">The sequence shown here is derived from an EMBL/GenBank/DDBJ whole genome shotgun (WGS) entry which is preliminary data.</text>
</comment>
<evidence type="ECO:0000313" key="2">
    <source>
        <dbReference type="EMBL" id="RCU56475.1"/>
    </source>
</evidence>
<evidence type="ECO:0000313" key="3">
    <source>
        <dbReference type="Proteomes" id="UP000252249"/>
    </source>
</evidence>
<dbReference type="GO" id="GO:0016758">
    <property type="term" value="F:hexosyltransferase activity"/>
    <property type="evidence" value="ECO:0007669"/>
    <property type="project" value="UniProtKB-ARBA"/>
</dbReference>
<feature type="domain" description="Glycosyltransferase 2-like" evidence="1">
    <location>
        <begin position="3"/>
        <end position="155"/>
    </location>
</feature>
<dbReference type="AlphaFoldDB" id="A0A368P3J2"/>
<gene>
    <name evidence="2" type="ORF">DU428_12920</name>
</gene>
<proteinExistence type="predicted"/>
<dbReference type="SUPFAM" id="SSF53448">
    <property type="entry name" value="Nucleotide-diphospho-sugar transferases"/>
    <property type="match status" value="1"/>
</dbReference>
<dbReference type="Gene3D" id="3.90.550.10">
    <property type="entry name" value="Spore Coat Polysaccharide Biosynthesis Protein SpsA, Chain A"/>
    <property type="match status" value="1"/>
</dbReference>
<protein>
    <submittedName>
        <fullName evidence="2">Glycosyltransferase family 2 protein</fullName>
    </submittedName>
</protein>
<accession>A0A368P3J2</accession>
<name>A0A368P3J2_9FLAO</name>
<sequence length="298" mass="34773">MLSILIPTYNYSIVKLVHEIHRQATLLNITFEILCFDDGSTEKELIETNKEINNLAHTRYHILEKNIGRSAIRNLLAKKAKHEHLLFLDADVLPKESNFLAKYIKEIKADYPVIYGGIRYQEEKPAKDYILRWKYGSSIESKSASDRNKSKYASILFSNTIIKKSLFLKTQFSNKLSTYGHEDTLLAYSFQNLNTKVLHIDSPVFHIGLDSNKEYLKKTKEALNNLKYIEANALVNAEFVKMLRFHKKLKSFKLNLVFATIYTLFKRTMEKNLISPISSLKIYNLYRLSYFCYINKSE</sequence>
<dbReference type="CDD" id="cd00761">
    <property type="entry name" value="Glyco_tranf_GTA_type"/>
    <property type="match status" value="1"/>
</dbReference>
<dbReference type="PANTHER" id="PTHR22916">
    <property type="entry name" value="GLYCOSYLTRANSFERASE"/>
    <property type="match status" value="1"/>
</dbReference>
<evidence type="ECO:0000259" key="1">
    <source>
        <dbReference type="Pfam" id="PF00535"/>
    </source>
</evidence>
<dbReference type="Pfam" id="PF00535">
    <property type="entry name" value="Glycos_transf_2"/>
    <property type="match status" value="1"/>
</dbReference>
<dbReference type="PANTHER" id="PTHR22916:SF3">
    <property type="entry name" value="UDP-GLCNAC:BETAGAL BETA-1,3-N-ACETYLGLUCOSAMINYLTRANSFERASE-LIKE PROTEIN 1"/>
    <property type="match status" value="1"/>
</dbReference>
<keyword evidence="3" id="KW-1185">Reference proteome</keyword>
<dbReference type="InterPro" id="IPR029044">
    <property type="entry name" value="Nucleotide-diphossugar_trans"/>
</dbReference>
<dbReference type="RefSeq" id="WP_113966692.1">
    <property type="nucleotide sequence ID" value="NZ_QNRP01000009.1"/>
</dbReference>
<keyword evidence="2" id="KW-0808">Transferase</keyword>
<dbReference type="OrthoDB" id="761861at2"/>
<dbReference type="InterPro" id="IPR001173">
    <property type="entry name" value="Glyco_trans_2-like"/>
</dbReference>